<keyword evidence="2 4" id="KW-0997">Cell inner membrane</keyword>
<dbReference type="Gene3D" id="3.40.1580.20">
    <property type="entry name" value="Syd protein"/>
    <property type="match status" value="1"/>
</dbReference>
<keyword evidence="7" id="KW-1185">Reference proteome</keyword>
<evidence type="ECO:0000313" key="7">
    <source>
        <dbReference type="Proteomes" id="UP000192722"/>
    </source>
</evidence>
<reference evidence="6 7" key="2">
    <citation type="journal article" date="2017" name="Int. J. Syst. Evol. Microbiol.">
        <title>Rouxiella badensis sp. nov. and Rouxiella silvae sp. nov. isolated from peat bog soil in Germany and emendation of the genus description.</title>
        <authorList>
            <person name="Le Fleche-Mateos A."/>
            <person name="Kugler J.H."/>
            <person name="Hansen S.H."/>
            <person name="Syldatk C."/>
            <person name="Hausmann R."/>
            <person name="Lomprez F."/>
            <person name="Vandenbogaert M."/>
            <person name="Manuguerra J.C."/>
            <person name="Grimont P.A."/>
        </authorList>
    </citation>
    <scope>NUCLEOTIDE SEQUENCE [LARGE SCALE GENOMIC DNA]</scope>
    <source>
        <strain evidence="6 7">213</strain>
    </source>
</reference>
<reference evidence="5" key="3">
    <citation type="submission" date="2020-11" db="EMBL/GenBank/DDBJ databases">
        <authorList>
            <person name="Lee S.D."/>
        </authorList>
    </citation>
    <scope>NUCLEOTIDE SEQUENCE</scope>
    <source>
        <strain evidence="5">SAP-2</strain>
    </source>
</reference>
<dbReference type="NCBIfam" id="NF003439">
    <property type="entry name" value="PRK04968.1"/>
    <property type="match status" value="1"/>
</dbReference>
<dbReference type="EMBL" id="JADMKS010000002">
    <property type="protein sequence ID" value="MBF6635847.1"/>
    <property type="molecule type" value="Genomic_DNA"/>
</dbReference>
<accession>A0AA41BVF5</accession>
<evidence type="ECO:0000256" key="2">
    <source>
        <dbReference type="ARBA" id="ARBA00022519"/>
    </source>
</evidence>
<reference evidence="6" key="1">
    <citation type="submission" date="2016-12" db="EMBL/GenBank/DDBJ databases">
        <authorList>
            <person name="Le Fleche-Mateos A."/>
        </authorList>
    </citation>
    <scope>NUCLEOTIDE SEQUENCE</scope>
    <source>
        <strain evidence="6">213</strain>
    </source>
</reference>
<gene>
    <name evidence="4 5" type="primary">syd</name>
    <name evidence="6" type="ORF">BS639_15610</name>
    <name evidence="5" type="ORF">ITX54_04100</name>
</gene>
<dbReference type="CDD" id="cd16323">
    <property type="entry name" value="Syd"/>
    <property type="match status" value="1"/>
</dbReference>
<dbReference type="InterPro" id="IPR038228">
    <property type="entry name" value="Syd_sf"/>
</dbReference>
<evidence type="ECO:0000256" key="1">
    <source>
        <dbReference type="ARBA" id="ARBA00022475"/>
    </source>
</evidence>
<comment type="caution">
    <text evidence="5">The sequence shown here is derived from an EMBL/GenBank/DDBJ whole genome shotgun (WGS) entry which is preliminary data.</text>
</comment>
<dbReference type="Proteomes" id="UP000192722">
    <property type="component" value="Unassembled WGS sequence"/>
</dbReference>
<dbReference type="Proteomes" id="UP000705283">
    <property type="component" value="Unassembled WGS sequence"/>
</dbReference>
<evidence type="ECO:0000313" key="5">
    <source>
        <dbReference type="EMBL" id="MBF6635847.1"/>
    </source>
</evidence>
<name>A0AA41BVF5_9GAMM</name>
<sequence>MHHDVSDALRGFTQRYVDLWKQETTNPPASEDLFGIASPCAVRSSDTEVFWLPQPFVPASELSNVERALDLQLRPEAHAFYTTQFAGDMTARYLDHTFSLVQVWSEDDFIRLQENLIGHLLTQKRLKLSPTVFLATTESELMLISLCNISGEVVLEQFGSKKRTILSSSLSEFITMLAPRYPN</sequence>
<keyword evidence="3 4" id="KW-0472">Membrane</keyword>
<keyword evidence="1 4" id="KW-1003">Cell membrane</keyword>
<organism evidence="5 8">
    <name type="scientific">Rouxiella silvae</name>
    <dbReference type="NCBI Taxonomy" id="1646373"/>
    <lineage>
        <taxon>Bacteria</taxon>
        <taxon>Pseudomonadati</taxon>
        <taxon>Pseudomonadota</taxon>
        <taxon>Gammaproteobacteria</taxon>
        <taxon>Enterobacterales</taxon>
        <taxon>Yersiniaceae</taxon>
        <taxon>Rouxiella</taxon>
    </lineage>
</organism>
<reference evidence="5" key="4">
    <citation type="submission" date="2022-09" db="EMBL/GenBank/DDBJ databases">
        <title>Rouxiella aceris sp. nov., isolated from tree sap and emended description of the genus Rhouxiella.</title>
        <authorList>
            <person name="Kim I.S."/>
        </authorList>
    </citation>
    <scope>NUCLEOTIDE SEQUENCE</scope>
    <source>
        <strain evidence="5">SAP-2</strain>
    </source>
</reference>
<dbReference type="AlphaFoldDB" id="A0AA41BVF5"/>
<evidence type="ECO:0000313" key="6">
    <source>
        <dbReference type="EMBL" id="ORJ20288.1"/>
    </source>
</evidence>
<dbReference type="EMBL" id="MRWD01000038">
    <property type="protein sequence ID" value="ORJ20288.1"/>
    <property type="molecule type" value="Genomic_DNA"/>
</dbReference>
<dbReference type="HAMAP" id="MF_01104">
    <property type="entry name" value="Syd"/>
    <property type="match status" value="1"/>
</dbReference>
<evidence type="ECO:0000313" key="8">
    <source>
        <dbReference type="Proteomes" id="UP000705283"/>
    </source>
</evidence>
<dbReference type="InterPro" id="IPR009948">
    <property type="entry name" value="Syd"/>
</dbReference>
<dbReference type="RefSeq" id="WP_084983565.1">
    <property type="nucleotide sequence ID" value="NZ_CBCSCF010000018.1"/>
</dbReference>
<comment type="similarity">
    <text evidence="4">Belongs to the Syd family.</text>
</comment>
<proteinExistence type="inferred from homology"/>
<comment type="function">
    <text evidence="4">Interacts with the SecY protein in vivo. May bind preferentially to an uncomplexed state of SecY, thus functioning either as a chelating agent for excess SecY in the cell or as a regulatory factor that negatively controls the translocase function.</text>
</comment>
<dbReference type="GO" id="GO:0009898">
    <property type="term" value="C:cytoplasmic side of plasma membrane"/>
    <property type="evidence" value="ECO:0007669"/>
    <property type="project" value="InterPro"/>
</dbReference>
<evidence type="ECO:0000256" key="4">
    <source>
        <dbReference type="HAMAP-Rule" id="MF_01104"/>
    </source>
</evidence>
<comment type="subcellular location">
    <subcellularLocation>
        <location evidence="4">Cell inner membrane</location>
        <topology evidence="4">Peripheral membrane protein</topology>
        <orientation evidence="4">Cytoplasmic side</orientation>
    </subcellularLocation>
    <text evidence="4">Loosely associated with the cytoplasmic side of the inner membrane, probably via SecY.</text>
</comment>
<protein>
    <recommendedName>
        <fullName evidence="4">Protein Syd</fullName>
    </recommendedName>
</protein>
<evidence type="ECO:0000256" key="3">
    <source>
        <dbReference type="ARBA" id="ARBA00023136"/>
    </source>
</evidence>
<dbReference type="Pfam" id="PF07348">
    <property type="entry name" value="Syd"/>
    <property type="match status" value="1"/>
</dbReference>